<evidence type="ECO:0000259" key="2">
    <source>
        <dbReference type="Pfam" id="PF25534"/>
    </source>
</evidence>
<evidence type="ECO:0000313" key="4">
    <source>
        <dbReference type="Proteomes" id="UP000235672"/>
    </source>
</evidence>
<dbReference type="Proteomes" id="UP000235672">
    <property type="component" value="Unassembled WGS sequence"/>
</dbReference>
<gene>
    <name evidence="3" type="ORF">NA56DRAFT_697484</name>
</gene>
<sequence length="324" mass="35769">MPQIGALAAFVLLSDDTYQKVVEYPEPYSRGLSDNYTTYIECTSDEIFSLQFSVIPSKLARFGLTGANLAFFAEIDGKRVSYGAVCGPRGFENGDGGVAIWDYKMKGEFFNFFSSAIYPFRFAKVQAAEKASVAIKEREIISKLGEIVVSVHHIEYDNELVALPVSKVGERHDDIGGAALKGAKALQELGILQPPAIQPCPTLIHQQPSSEPLPRAPLTTENLLKNFPQGKTTPGVRGRPDDASSIYANQSWIEPVKLRIPKEFGFSKDEEINMEEAVNMLSEPTLEEGEAREKDDISRKRKAGNDDSDDDCAFLSGKSKKRKH</sequence>
<feature type="domain" description="DUF7918" evidence="2">
    <location>
        <begin position="19"/>
        <end position="204"/>
    </location>
</feature>
<dbReference type="Pfam" id="PF25534">
    <property type="entry name" value="DUF7918"/>
    <property type="match status" value="1"/>
</dbReference>
<evidence type="ECO:0000313" key="3">
    <source>
        <dbReference type="EMBL" id="PMD27303.1"/>
    </source>
</evidence>
<feature type="compositionally biased region" description="Basic and acidic residues" evidence="1">
    <location>
        <begin position="289"/>
        <end position="298"/>
    </location>
</feature>
<name>A0A2J6QLZ5_9HELO</name>
<feature type="region of interest" description="Disordered" evidence="1">
    <location>
        <begin position="279"/>
        <end position="324"/>
    </location>
</feature>
<organism evidence="3 4">
    <name type="scientific">Hyaloscypha hepaticicola</name>
    <dbReference type="NCBI Taxonomy" id="2082293"/>
    <lineage>
        <taxon>Eukaryota</taxon>
        <taxon>Fungi</taxon>
        <taxon>Dikarya</taxon>
        <taxon>Ascomycota</taxon>
        <taxon>Pezizomycotina</taxon>
        <taxon>Leotiomycetes</taxon>
        <taxon>Helotiales</taxon>
        <taxon>Hyaloscyphaceae</taxon>
        <taxon>Hyaloscypha</taxon>
    </lineage>
</organism>
<evidence type="ECO:0000256" key="1">
    <source>
        <dbReference type="SAM" id="MobiDB-lite"/>
    </source>
</evidence>
<keyword evidence="4" id="KW-1185">Reference proteome</keyword>
<dbReference type="AlphaFoldDB" id="A0A2J6QLZ5"/>
<accession>A0A2J6QLZ5</accession>
<dbReference type="EMBL" id="KZ613466">
    <property type="protein sequence ID" value="PMD27303.1"/>
    <property type="molecule type" value="Genomic_DNA"/>
</dbReference>
<protein>
    <recommendedName>
        <fullName evidence="2">DUF7918 domain-containing protein</fullName>
    </recommendedName>
</protein>
<proteinExistence type="predicted"/>
<reference evidence="3 4" key="1">
    <citation type="submission" date="2016-05" db="EMBL/GenBank/DDBJ databases">
        <title>A degradative enzymes factory behind the ericoid mycorrhizal symbiosis.</title>
        <authorList>
            <consortium name="DOE Joint Genome Institute"/>
            <person name="Martino E."/>
            <person name="Morin E."/>
            <person name="Grelet G."/>
            <person name="Kuo A."/>
            <person name="Kohler A."/>
            <person name="Daghino S."/>
            <person name="Barry K."/>
            <person name="Choi C."/>
            <person name="Cichocki N."/>
            <person name="Clum A."/>
            <person name="Copeland A."/>
            <person name="Hainaut M."/>
            <person name="Haridas S."/>
            <person name="Labutti K."/>
            <person name="Lindquist E."/>
            <person name="Lipzen A."/>
            <person name="Khouja H.-R."/>
            <person name="Murat C."/>
            <person name="Ohm R."/>
            <person name="Olson A."/>
            <person name="Spatafora J."/>
            <person name="Veneault-Fourrey C."/>
            <person name="Henrissat B."/>
            <person name="Grigoriev I."/>
            <person name="Martin F."/>
            <person name="Perotto S."/>
        </authorList>
    </citation>
    <scope>NUCLEOTIDE SEQUENCE [LARGE SCALE GENOMIC DNA]</scope>
    <source>
        <strain evidence="3 4">UAMH 7357</strain>
    </source>
</reference>
<dbReference type="InterPro" id="IPR057678">
    <property type="entry name" value="DUF7918"/>
</dbReference>